<sequence length="137" mass="15014">MIVESLASRTLTDTRVLADAVNTEEALTVDELADLLVTLVNGLAGREDDMRARYALILELRDRPDLLATLTEDSEVGNRSLDIARTALDRAGLPTGRAEEVVGLTDSLTFRRIALRGTAATEHRIFESYLRGITQST</sequence>
<dbReference type="eggNOG" id="ENOG50321TU">
    <property type="taxonomic scope" value="Bacteria"/>
</dbReference>
<dbReference type="STRING" id="521096.Tpau_2477"/>
<evidence type="ECO:0000259" key="1">
    <source>
        <dbReference type="Pfam" id="PF17940"/>
    </source>
</evidence>
<name>D5UR93_TSUPD</name>
<protein>
    <recommendedName>
        <fullName evidence="1">Tetracyclin repressor-like C-terminal group 31 domain-containing protein</fullName>
    </recommendedName>
</protein>
<gene>
    <name evidence="2" type="ordered locus">Tpau_2477</name>
</gene>
<dbReference type="InterPro" id="IPR041583">
    <property type="entry name" value="TetR_C_31"/>
</dbReference>
<dbReference type="Proteomes" id="UP000001213">
    <property type="component" value="Chromosome"/>
</dbReference>
<keyword evidence="3" id="KW-1185">Reference proteome</keyword>
<accession>D5UR93</accession>
<dbReference type="HOGENOM" id="CLU_1864285_0_0_11"/>
<dbReference type="KEGG" id="tpr:Tpau_2477"/>
<reference evidence="3" key="1">
    <citation type="submission" date="2010-03" db="EMBL/GenBank/DDBJ databases">
        <title>The complete chromosome of Tsukamurella paurometabola DSM 20162.</title>
        <authorList>
            <consortium name="US DOE Joint Genome Institute (JGI-PGF)"/>
            <person name="Lucas S."/>
            <person name="Copeland A."/>
            <person name="Lapidus A."/>
            <person name="Glavina del Rio T."/>
            <person name="Dalin E."/>
            <person name="Tice H."/>
            <person name="Bruce D."/>
            <person name="Goodwin L."/>
            <person name="Pitluck S."/>
            <person name="Kyrpides N."/>
            <person name="Mavromatis K."/>
            <person name="Ivanova N."/>
            <person name="Mikhailova N."/>
            <person name="Munk A.C."/>
            <person name="Brettin T."/>
            <person name="Detter J.C."/>
            <person name="Tapia R."/>
            <person name="Han C."/>
            <person name="Larimer F."/>
            <person name="Land M."/>
            <person name="Hauser L."/>
            <person name="Markowitz V."/>
            <person name="Cheng J.-F."/>
            <person name="Hugenholtz P."/>
            <person name="Woyke T."/>
            <person name="Wu D."/>
            <person name="Jando M."/>
            <person name="Brambilla E."/>
            <person name="Klenk H.-P."/>
            <person name="Eisen J.A."/>
        </authorList>
    </citation>
    <scope>NUCLEOTIDE SEQUENCE [LARGE SCALE GENOMIC DNA]</scope>
    <source>
        <strain evidence="3">ATCC 8368 / DSM 20162 / CCUG 35730 / CIP 100753 / JCM 10117 / KCTC 9821 / NBRC 16120 / NCIMB 702349 / NCTC 13040</strain>
    </source>
</reference>
<dbReference type="Pfam" id="PF17940">
    <property type="entry name" value="TetR_C_31"/>
    <property type="match status" value="1"/>
</dbReference>
<dbReference type="EMBL" id="CP001966">
    <property type="protein sequence ID" value="ADG79082.1"/>
    <property type="molecule type" value="Genomic_DNA"/>
</dbReference>
<evidence type="ECO:0000313" key="2">
    <source>
        <dbReference type="EMBL" id="ADG79082.1"/>
    </source>
</evidence>
<reference evidence="2 3" key="2">
    <citation type="journal article" date="2011" name="Stand. Genomic Sci.">
        <title>Complete genome sequence of Tsukamurella paurometabola type strain (no. 33).</title>
        <authorList>
            <person name="Munk A.C."/>
            <person name="Lapidus A."/>
            <person name="Lucas S."/>
            <person name="Nolan M."/>
            <person name="Tice H."/>
            <person name="Cheng J.F."/>
            <person name="Del Rio T.G."/>
            <person name="Goodwin L."/>
            <person name="Pitluck S."/>
            <person name="Liolios K."/>
            <person name="Huntemann M."/>
            <person name="Ivanova N."/>
            <person name="Mavromatis K."/>
            <person name="Mikhailova N."/>
            <person name="Pati A."/>
            <person name="Chen A."/>
            <person name="Palaniappan K."/>
            <person name="Tapia R."/>
            <person name="Han C."/>
            <person name="Land M."/>
            <person name="Hauser L."/>
            <person name="Chang Y.J."/>
            <person name="Jeffries C.D."/>
            <person name="Brettin T."/>
            <person name="Yasawong M."/>
            <person name="Brambilla E.M."/>
            <person name="Rohde M."/>
            <person name="Sikorski J."/>
            <person name="Goker M."/>
            <person name="Detter J.C."/>
            <person name="Woyke T."/>
            <person name="Bristow J."/>
            <person name="Eisen J.A."/>
            <person name="Markowitz V."/>
            <person name="Hugenholtz P."/>
            <person name="Kyrpides N.C."/>
            <person name="Klenk H.P."/>
        </authorList>
    </citation>
    <scope>NUCLEOTIDE SEQUENCE [LARGE SCALE GENOMIC DNA]</scope>
    <source>
        <strain evidence="3">ATCC 8368 / DSM 20162 / CCUG 35730 / CIP 100753 / JCM 10117 / KCTC 9821 / NBRC 16120 / NCIMB 702349 / NCTC 13040</strain>
    </source>
</reference>
<evidence type="ECO:0000313" key="3">
    <source>
        <dbReference type="Proteomes" id="UP000001213"/>
    </source>
</evidence>
<feature type="domain" description="Tetracyclin repressor-like C-terminal group 31" evidence="1">
    <location>
        <begin position="28"/>
        <end position="134"/>
    </location>
</feature>
<dbReference type="Gene3D" id="1.10.357.10">
    <property type="entry name" value="Tetracycline Repressor, domain 2"/>
    <property type="match status" value="1"/>
</dbReference>
<proteinExistence type="predicted"/>
<organism evidence="2 3">
    <name type="scientific">Tsukamurella paurometabola (strain ATCC 8368 / DSM 20162 / CCUG 35730 / CIP 100753 / JCM 10117 / KCTC 9821 / NBRC 16120 / NCIMB 702349 / NCTC 13040)</name>
    <name type="common">Corynebacterium paurometabolum</name>
    <dbReference type="NCBI Taxonomy" id="521096"/>
    <lineage>
        <taxon>Bacteria</taxon>
        <taxon>Bacillati</taxon>
        <taxon>Actinomycetota</taxon>
        <taxon>Actinomycetes</taxon>
        <taxon>Mycobacteriales</taxon>
        <taxon>Tsukamurellaceae</taxon>
        <taxon>Tsukamurella</taxon>
    </lineage>
</organism>
<dbReference type="AlphaFoldDB" id="D5UR93"/>